<name>A0ABP0YHZ7_9ROSI</name>
<dbReference type="Gene3D" id="3.10.20.70">
    <property type="entry name" value="Glutamine synthetase, N-terminal domain"/>
    <property type="match status" value="1"/>
</dbReference>
<sequence length="874" mass="98251">MDFIVLKNAVDEAILVDAHVHNLIAPKSTLPFIACFSQLDDVPHYNSLSLKRNLRDIVELYDCKPSLHGIEEHRKSSGFDSICSTCFKAARISVILLDDGLRLDKQHNIEWHRNFVPIVGRILRIERLAEDILDEEFEGGCCWTLDAFTETYLQKLKSYPILLLFNFFYDFNVIIGTLCTLRVYFLMNCNTLAREIYGLKSVAPYRTGLDINVNVSRKHAEEGLLQVLQGGKPVRIANKSLIDYIFRISLEVAQQFNLPMQIHTGFGDKDLDLRLANPLLLQSVLEDKRFSKCRIVLLHAPYLFSKEASHLASIYPQVHLDFGLPIRKLSVHGMISALKQLIELAPIKKVMFSTNAYAFPELFYLGAKKSRDVVFSVLRDACIDGDLSISEAVEAVNDMFAQNALKLYNINLPTTNSTSISNGSPFSIIPSMNTDAVLQKDARLVRIIWVDASGRPRCRVVPFMRLDVIKRNGISLSFACMGLPSYADYPADGTNLTATGETRLMPDLSTKRIVPWKEQEEMVIGDMYIGPGEAWEYCPREALRRVSRILKNEFDLEMKAGFEIEFLLLKKAVKDGNEDWVPFVSSFYCSTSSYDVVSPFFDEVVASLTSLNITVEQLHGEAGKSQFEIVLGYTTCLSAADELIYTREVIKAIARKHELLATFLPKYAMDDVGSGSHVHVSLWRNGKNVFMADDESSKHGMSTIGEEFMAGVLHHIPSLLAFIAPIPNSYDRIQPNRRCGAYQCWGTDNKESPIRTARPHGIGVGSVSNFEIKSFDGCANPYLGLAAILCAGLDGLRNHLHLPEPIDTDPSDIGLKLQRLPQSLSESLEALENNNTFTNLIGERLLVAIKAIRKAEVKYYSEHQDAYKQLIHHY</sequence>
<feature type="domain" description="GS catalytic" evidence="3">
    <location>
        <begin position="539"/>
        <end position="874"/>
    </location>
</feature>
<dbReference type="SUPFAM" id="SSF51556">
    <property type="entry name" value="Metallo-dependent hydrolases"/>
    <property type="match status" value="1"/>
</dbReference>
<dbReference type="PANTHER" id="PTHR43383">
    <property type="entry name" value="NODULIN 6"/>
    <property type="match status" value="1"/>
</dbReference>
<dbReference type="SMART" id="SM01230">
    <property type="entry name" value="Gln-synt_C"/>
    <property type="match status" value="1"/>
</dbReference>
<evidence type="ECO:0000313" key="5">
    <source>
        <dbReference type="Proteomes" id="UP001642487"/>
    </source>
</evidence>
<evidence type="ECO:0000256" key="1">
    <source>
        <dbReference type="PROSITE-ProRule" id="PRU01331"/>
    </source>
</evidence>
<dbReference type="InterPro" id="IPR008146">
    <property type="entry name" value="Gln_synth_cat_dom"/>
</dbReference>
<comment type="similarity">
    <text evidence="1 2">Belongs to the glutamine synthetase family.</text>
</comment>
<dbReference type="InterPro" id="IPR006680">
    <property type="entry name" value="Amidohydro-rel"/>
</dbReference>
<dbReference type="PANTHER" id="PTHR43383:SF2">
    <property type="entry name" value="AMIDOHYDROLASE 2 FAMILY PROTEIN"/>
    <property type="match status" value="1"/>
</dbReference>
<dbReference type="Gene3D" id="3.20.20.140">
    <property type="entry name" value="Metal-dependent hydrolases"/>
    <property type="match status" value="1"/>
</dbReference>
<dbReference type="InterPro" id="IPR036651">
    <property type="entry name" value="Gln_synt_N_sf"/>
</dbReference>
<dbReference type="SUPFAM" id="SSF54368">
    <property type="entry name" value="Glutamine synthetase, N-terminal domain"/>
    <property type="match status" value="1"/>
</dbReference>
<proteinExistence type="inferred from homology"/>
<dbReference type="Proteomes" id="UP001642487">
    <property type="component" value="Chromosome 4"/>
</dbReference>
<organism evidence="4 5">
    <name type="scientific">Citrullus colocynthis</name>
    <name type="common">colocynth</name>
    <dbReference type="NCBI Taxonomy" id="252529"/>
    <lineage>
        <taxon>Eukaryota</taxon>
        <taxon>Viridiplantae</taxon>
        <taxon>Streptophyta</taxon>
        <taxon>Embryophyta</taxon>
        <taxon>Tracheophyta</taxon>
        <taxon>Spermatophyta</taxon>
        <taxon>Magnoliopsida</taxon>
        <taxon>eudicotyledons</taxon>
        <taxon>Gunneridae</taxon>
        <taxon>Pentapetalae</taxon>
        <taxon>rosids</taxon>
        <taxon>fabids</taxon>
        <taxon>Cucurbitales</taxon>
        <taxon>Cucurbitaceae</taxon>
        <taxon>Benincaseae</taxon>
        <taxon>Citrullus</taxon>
    </lineage>
</organism>
<reference evidence="4 5" key="1">
    <citation type="submission" date="2024-03" db="EMBL/GenBank/DDBJ databases">
        <authorList>
            <person name="Gkanogiannis A."/>
            <person name="Becerra Lopez-Lavalle L."/>
        </authorList>
    </citation>
    <scope>NUCLEOTIDE SEQUENCE [LARGE SCALE GENOMIC DNA]</scope>
</reference>
<evidence type="ECO:0000256" key="2">
    <source>
        <dbReference type="RuleBase" id="RU000384"/>
    </source>
</evidence>
<dbReference type="Pfam" id="PF00120">
    <property type="entry name" value="Gln-synt_C"/>
    <property type="match status" value="1"/>
</dbReference>
<evidence type="ECO:0000259" key="3">
    <source>
        <dbReference type="PROSITE" id="PS51987"/>
    </source>
</evidence>
<dbReference type="InterPro" id="IPR014746">
    <property type="entry name" value="Gln_synth/guanido_kin_cat_dom"/>
</dbReference>
<evidence type="ECO:0000313" key="4">
    <source>
        <dbReference type="EMBL" id="CAK9320115.1"/>
    </source>
</evidence>
<keyword evidence="5" id="KW-1185">Reference proteome</keyword>
<accession>A0ABP0YHZ7</accession>
<dbReference type="Gene3D" id="3.30.590.10">
    <property type="entry name" value="Glutamine synthetase/guanido kinase, catalytic domain"/>
    <property type="match status" value="1"/>
</dbReference>
<dbReference type="SUPFAM" id="SSF55931">
    <property type="entry name" value="Glutamine synthetase/guanido kinase"/>
    <property type="match status" value="1"/>
</dbReference>
<protein>
    <recommendedName>
        <fullName evidence="3">GS catalytic domain-containing protein</fullName>
    </recommendedName>
</protein>
<dbReference type="PROSITE" id="PS51987">
    <property type="entry name" value="GS_CATALYTIC"/>
    <property type="match status" value="1"/>
</dbReference>
<gene>
    <name evidence="4" type="ORF">CITCOLO1_LOCUS12156</name>
</gene>
<dbReference type="Pfam" id="PF04909">
    <property type="entry name" value="Amidohydro_2"/>
    <property type="match status" value="1"/>
</dbReference>
<dbReference type="EMBL" id="OZ021738">
    <property type="protein sequence ID" value="CAK9320115.1"/>
    <property type="molecule type" value="Genomic_DNA"/>
</dbReference>
<dbReference type="InterPro" id="IPR032466">
    <property type="entry name" value="Metal_Hydrolase"/>
</dbReference>